<proteinExistence type="predicted"/>
<dbReference type="AlphaFoldDB" id="A0A6C0AXZ0"/>
<reference evidence="1" key="1">
    <citation type="journal article" date="2020" name="Nature">
        <title>Giant virus diversity and host interactions through global metagenomics.</title>
        <authorList>
            <person name="Schulz F."/>
            <person name="Roux S."/>
            <person name="Paez-Espino D."/>
            <person name="Jungbluth S."/>
            <person name="Walsh D.A."/>
            <person name="Denef V.J."/>
            <person name="McMahon K.D."/>
            <person name="Konstantinidis K.T."/>
            <person name="Eloe-Fadrosh E.A."/>
            <person name="Kyrpides N.C."/>
            <person name="Woyke T."/>
        </authorList>
    </citation>
    <scope>NUCLEOTIDE SEQUENCE</scope>
    <source>
        <strain evidence="1">GVMAG-S-ERX556022-25</strain>
    </source>
</reference>
<evidence type="ECO:0000313" key="1">
    <source>
        <dbReference type="EMBL" id="QHS84638.1"/>
    </source>
</evidence>
<sequence length="148" mass="17713">MLMITHFNNNTWNENCRWRDKNQFCGCVYNSPVYIKTEIPLMITIYVIEMNNDVNKIMGFGKIINKVYTDRKYNIYEERNYNRFTYRGKSRIDASEVELKSELKDNFLKLEKRLFKGKSHLKRGQGITKVPPDVYKEYASIVMNLFNI</sequence>
<accession>A0A6C0AXZ0</accession>
<organism evidence="1">
    <name type="scientific">viral metagenome</name>
    <dbReference type="NCBI Taxonomy" id="1070528"/>
    <lineage>
        <taxon>unclassified sequences</taxon>
        <taxon>metagenomes</taxon>
        <taxon>organismal metagenomes</taxon>
    </lineage>
</organism>
<dbReference type="EMBL" id="MN738810">
    <property type="protein sequence ID" value="QHS84638.1"/>
    <property type="molecule type" value="Genomic_DNA"/>
</dbReference>
<name>A0A6C0AXZ0_9ZZZZ</name>
<protein>
    <submittedName>
        <fullName evidence="1">Uncharacterized protein</fullName>
    </submittedName>
</protein>